<dbReference type="GO" id="GO:0016757">
    <property type="term" value="F:glycosyltransferase activity"/>
    <property type="evidence" value="ECO:0007669"/>
    <property type="project" value="UniProtKB-KW"/>
</dbReference>
<dbReference type="InterPro" id="IPR029044">
    <property type="entry name" value="Nucleotide-diphossugar_trans"/>
</dbReference>
<dbReference type="InterPro" id="IPR001173">
    <property type="entry name" value="Glyco_trans_2-like"/>
</dbReference>
<dbReference type="PANTHER" id="PTHR43179">
    <property type="entry name" value="RHAMNOSYLTRANSFERASE WBBL"/>
    <property type="match status" value="1"/>
</dbReference>
<evidence type="ECO:0000313" key="7">
    <source>
        <dbReference type="Proteomes" id="UP000195217"/>
    </source>
</evidence>
<reference evidence="6 7" key="1">
    <citation type="submission" date="2016-10" db="EMBL/GenBank/DDBJ databases">
        <title>Comparative genomics of Bacillus thuringiensis reveals a path to pathogens against multiple invertebrate hosts.</title>
        <authorList>
            <person name="Zheng J."/>
            <person name="Gao Q."/>
            <person name="Liu H."/>
            <person name="Peng D."/>
            <person name="Ruan L."/>
            <person name="Sun M."/>
        </authorList>
    </citation>
    <scope>NUCLEOTIDE SEQUENCE [LARGE SCALE GENOMIC DNA]</scope>
    <source>
        <strain evidence="6">BGSC 4M3</strain>
    </source>
</reference>
<organism evidence="6 7">
    <name type="scientific">Bacillus thuringiensis subsp. darmstadiensis</name>
    <dbReference type="NCBI Taxonomy" id="132264"/>
    <lineage>
        <taxon>Bacteria</taxon>
        <taxon>Bacillati</taxon>
        <taxon>Bacillota</taxon>
        <taxon>Bacilli</taxon>
        <taxon>Bacillales</taxon>
        <taxon>Bacillaceae</taxon>
        <taxon>Bacillus</taxon>
        <taxon>Bacillus cereus group</taxon>
    </lineage>
</organism>
<keyword evidence="3" id="KW-0328">Glycosyltransferase</keyword>
<comment type="pathway">
    <text evidence="1">Cell wall biogenesis; cell wall polysaccharide biosynthesis.</text>
</comment>
<comment type="similarity">
    <text evidence="2">Belongs to the glycosyltransferase 2 family.</text>
</comment>
<protein>
    <recommendedName>
        <fullName evidence="5">Glycosyltransferase 2-like domain-containing protein</fullName>
    </recommendedName>
</protein>
<dbReference type="PANTHER" id="PTHR43179:SF12">
    <property type="entry name" value="GALACTOFURANOSYLTRANSFERASE GLFT2"/>
    <property type="match status" value="1"/>
</dbReference>
<evidence type="ECO:0000256" key="3">
    <source>
        <dbReference type="ARBA" id="ARBA00022676"/>
    </source>
</evidence>
<keyword evidence="4" id="KW-0808">Transferase</keyword>
<dbReference type="AlphaFoldDB" id="A0A9X6IRR2"/>
<evidence type="ECO:0000256" key="1">
    <source>
        <dbReference type="ARBA" id="ARBA00004776"/>
    </source>
</evidence>
<dbReference type="EMBL" id="NFEA01000049">
    <property type="protein sequence ID" value="OTZ28880.1"/>
    <property type="molecule type" value="Genomic_DNA"/>
</dbReference>
<evidence type="ECO:0000259" key="5">
    <source>
        <dbReference type="Pfam" id="PF00535"/>
    </source>
</evidence>
<dbReference type="RefSeq" id="WP_013142288.1">
    <property type="nucleotide sequence ID" value="NZ_NFEA01000049.1"/>
</dbReference>
<comment type="caution">
    <text evidence="6">The sequence shown here is derived from an EMBL/GenBank/DDBJ whole genome shotgun (WGS) entry which is preliminary data.</text>
</comment>
<name>A0A9X6IRR2_BACUD</name>
<feature type="domain" description="Glycosyltransferase 2-like" evidence="5">
    <location>
        <begin position="6"/>
        <end position="177"/>
    </location>
</feature>
<evidence type="ECO:0000256" key="4">
    <source>
        <dbReference type="ARBA" id="ARBA00022679"/>
    </source>
</evidence>
<sequence length="299" mass="34611">MNKIDILLPVFNSIQETTQCIESIIKNTSKDKYVLHILNDCSTDSLVKDTIDRYAGENIITYHQEENLGFTKNVNFGLKSTKNDVVILNSDTIVTVGWLEKLEQAAYKDDRIAAVNPFSNYGQFSSIPTKFEGFNLGVDYQKVVELLALMDNIPDYIEVPCLVGFCMYFKREILNKVGLLDEESFPRGYGEETDWCGRARKQGYKLIVTPKSYVFHIGGVSFGAEKEILRKNATKIIKERYPHFYNELDCFEKTNNEIKKIRKKLTYECLNKHKSLIFSYLKCELQHQKYKMRNLIKGL</sequence>
<accession>A0A9X6IRR2</accession>
<evidence type="ECO:0000256" key="2">
    <source>
        <dbReference type="ARBA" id="ARBA00006739"/>
    </source>
</evidence>
<dbReference type="SUPFAM" id="SSF53448">
    <property type="entry name" value="Nucleotide-diphospho-sugar transferases"/>
    <property type="match status" value="1"/>
</dbReference>
<gene>
    <name evidence="6" type="ORF">BK761_28490</name>
</gene>
<dbReference type="Gene3D" id="3.90.550.10">
    <property type="entry name" value="Spore Coat Polysaccharide Biosynthesis Protein SpsA, Chain A"/>
    <property type="match status" value="1"/>
</dbReference>
<proteinExistence type="inferred from homology"/>
<dbReference type="Proteomes" id="UP000195217">
    <property type="component" value="Unassembled WGS sequence"/>
</dbReference>
<evidence type="ECO:0000313" key="6">
    <source>
        <dbReference type="EMBL" id="OTZ28880.1"/>
    </source>
</evidence>
<dbReference type="Pfam" id="PF00535">
    <property type="entry name" value="Glycos_transf_2"/>
    <property type="match status" value="1"/>
</dbReference>